<gene>
    <name evidence="4" type="ORF">CYBJADRAFT_110428</name>
</gene>
<feature type="domain" description="tRNA-splicing endonuclease subunit Sen15" evidence="3">
    <location>
        <begin position="1"/>
        <end position="108"/>
    </location>
</feature>
<dbReference type="PANTHER" id="PTHR28518:SF1">
    <property type="entry name" value="TRNA-SPLICING ENDONUCLEASE SUBUNIT SEN15"/>
    <property type="match status" value="1"/>
</dbReference>
<comment type="similarity">
    <text evidence="1">Belongs to the SEN15 family.</text>
</comment>
<feature type="non-terminal residue" evidence="4">
    <location>
        <position position="1"/>
    </location>
</feature>
<name>A0A1E4RUG8_CYBJN</name>
<evidence type="ECO:0000313" key="4">
    <source>
        <dbReference type="EMBL" id="ODV70896.1"/>
    </source>
</evidence>
<dbReference type="OMA" id="VYYFVYK"/>
<evidence type="ECO:0000313" key="5">
    <source>
        <dbReference type="Proteomes" id="UP000094389"/>
    </source>
</evidence>
<evidence type="ECO:0000259" key="3">
    <source>
        <dbReference type="Pfam" id="PF09631"/>
    </source>
</evidence>
<dbReference type="InterPro" id="IPR011856">
    <property type="entry name" value="tRNA_endonuc-like_dom_sf"/>
</dbReference>
<dbReference type="GO" id="GO:0000213">
    <property type="term" value="F:tRNA-intron lyase activity"/>
    <property type="evidence" value="ECO:0007669"/>
    <property type="project" value="TreeGrafter"/>
</dbReference>
<organism evidence="4 5">
    <name type="scientific">Cyberlindnera jadinii (strain ATCC 18201 / CBS 1600 / BCRC 20928 / JCM 3617 / NBRC 0987 / NRRL Y-1542)</name>
    <name type="common">Torula yeast</name>
    <name type="synonym">Candida utilis</name>
    <dbReference type="NCBI Taxonomy" id="983966"/>
    <lineage>
        <taxon>Eukaryota</taxon>
        <taxon>Fungi</taxon>
        <taxon>Dikarya</taxon>
        <taxon>Ascomycota</taxon>
        <taxon>Saccharomycotina</taxon>
        <taxon>Saccharomycetes</taxon>
        <taxon>Phaffomycetales</taxon>
        <taxon>Phaffomycetaceae</taxon>
        <taxon>Cyberlindnera</taxon>
    </lineage>
</organism>
<dbReference type="OrthoDB" id="10002170at2759"/>
<dbReference type="InterPro" id="IPR042777">
    <property type="entry name" value="Sen15_fungi"/>
</dbReference>
<accession>A0A1E4RUG8</accession>
<dbReference type="Gene3D" id="3.40.1350.10">
    <property type="match status" value="1"/>
</dbReference>
<dbReference type="STRING" id="983966.A0A1E4RUG8"/>
<dbReference type="GO" id="GO:0000214">
    <property type="term" value="C:tRNA-intron endonuclease complex"/>
    <property type="evidence" value="ECO:0007669"/>
    <property type="project" value="InterPro"/>
</dbReference>
<evidence type="ECO:0000256" key="1">
    <source>
        <dbReference type="ARBA" id="ARBA00006091"/>
    </source>
</evidence>
<dbReference type="GeneID" id="30986470"/>
<keyword evidence="2" id="KW-0819">tRNA processing</keyword>
<protein>
    <recommendedName>
        <fullName evidence="3">tRNA-splicing endonuclease subunit Sen15 domain-containing protein</fullName>
    </recommendedName>
</protein>
<dbReference type="Pfam" id="PF09631">
    <property type="entry name" value="Sen15"/>
    <property type="match status" value="1"/>
</dbReference>
<dbReference type="InterPro" id="IPR036167">
    <property type="entry name" value="tRNA_intron_Endo_cat-like_sf"/>
</dbReference>
<dbReference type="InterPro" id="IPR018593">
    <property type="entry name" value="tRNA-endonuc_su_Sen15"/>
</dbReference>
<proteinExistence type="inferred from homology"/>
<dbReference type="PANTHER" id="PTHR28518">
    <property type="entry name" value="TRNA-SPLICING ENDONUCLEASE SUBUNIT SEN15"/>
    <property type="match status" value="1"/>
</dbReference>
<dbReference type="RefSeq" id="XP_020067935.1">
    <property type="nucleotide sequence ID" value="XM_020212074.2"/>
</dbReference>
<evidence type="ECO:0000256" key="2">
    <source>
        <dbReference type="ARBA" id="ARBA00022694"/>
    </source>
</evidence>
<feature type="non-terminal residue" evidence="4">
    <location>
        <position position="108"/>
    </location>
</feature>
<dbReference type="GO" id="GO:0003676">
    <property type="term" value="F:nucleic acid binding"/>
    <property type="evidence" value="ECO:0007669"/>
    <property type="project" value="InterPro"/>
</dbReference>
<dbReference type="Proteomes" id="UP000094389">
    <property type="component" value="Unassembled WGS sequence"/>
</dbReference>
<dbReference type="AlphaFoldDB" id="A0A1E4RUG8"/>
<reference evidence="4 5" key="1">
    <citation type="journal article" date="2016" name="Proc. Natl. Acad. Sci. U.S.A.">
        <title>Comparative genomics of biotechnologically important yeasts.</title>
        <authorList>
            <person name="Riley R."/>
            <person name="Haridas S."/>
            <person name="Wolfe K.H."/>
            <person name="Lopes M.R."/>
            <person name="Hittinger C.T."/>
            <person name="Goeker M."/>
            <person name="Salamov A.A."/>
            <person name="Wisecaver J.H."/>
            <person name="Long T.M."/>
            <person name="Calvey C.H."/>
            <person name="Aerts A.L."/>
            <person name="Barry K.W."/>
            <person name="Choi C."/>
            <person name="Clum A."/>
            <person name="Coughlan A.Y."/>
            <person name="Deshpande S."/>
            <person name="Douglass A.P."/>
            <person name="Hanson S.J."/>
            <person name="Klenk H.-P."/>
            <person name="LaButti K.M."/>
            <person name="Lapidus A."/>
            <person name="Lindquist E.A."/>
            <person name="Lipzen A.M."/>
            <person name="Meier-Kolthoff J.P."/>
            <person name="Ohm R.A."/>
            <person name="Otillar R.P."/>
            <person name="Pangilinan J.L."/>
            <person name="Peng Y."/>
            <person name="Rokas A."/>
            <person name="Rosa C.A."/>
            <person name="Scheuner C."/>
            <person name="Sibirny A.A."/>
            <person name="Slot J.C."/>
            <person name="Stielow J.B."/>
            <person name="Sun H."/>
            <person name="Kurtzman C.P."/>
            <person name="Blackwell M."/>
            <person name="Grigoriev I.V."/>
            <person name="Jeffries T.W."/>
        </authorList>
    </citation>
    <scope>NUCLEOTIDE SEQUENCE [LARGE SCALE GENOMIC DNA]</scope>
    <source>
        <strain evidence="5">ATCC 18201 / CBS 1600 / BCRC 20928 / JCM 3617 / NBRC 0987 / NRRL Y-1542</strain>
    </source>
</reference>
<sequence length="108" mass="11946">VKQNLLFYSLWTDVKEVPLKEETVLSGIPKNHLLGDDEEEGNQGGVPAPIKPEFVLPIMLGEQLTPSRLSTVFEQLHSPKRLVAGVVNDDGTVVYYIVHNGIAKPKKN</sequence>
<dbReference type="GO" id="GO:0000379">
    <property type="term" value="P:tRNA-type intron splice site recognition and cleavage"/>
    <property type="evidence" value="ECO:0007669"/>
    <property type="project" value="InterPro"/>
</dbReference>
<dbReference type="SUPFAM" id="SSF53032">
    <property type="entry name" value="tRNA-intron endonuclease catalytic domain-like"/>
    <property type="match status" value="1"/>
</dbReference>
<dbReference type="EMBL" id="KV453948">
    <property type="protein sequence ID" value="ODV70896.1"/>
    <property type="molecule type" value="Genomic_DNA"/>
</dbReference>
<keyword evidence="5" id="KW-1185">Reference proteome</keyword>